<dbReference type="Gene3D" id="1.20.5.2440">
    <property type="match status" value="1"/>
</dbReference>
<evidence type="ECO:0000259" key="15">
    <source>
        <dbReference type="PROSITE" id="PS51511"/>
    </source>
</evidence>
<evidence type="ECO:0000313" key="16">
    <source>
        <dbReference type="EMBL" id="GCC22215.1"/>
    </source>
</evidence>
<feature type="region of interest" description="Disordered" evidence="13">
    <location>
        <begin position="376"/>
        <end position="398"/>
    </location>
</feature>
<dbReference type="EMBL" id="BEZZ01000008">
    <property type="protein sequence ID" value="GCC22215.1"/>
    <property type="molecule type" value="Genomic_DNA"/>
</dbReference>
<dbReference type="Gene3D" id="2.60.40.150">
    <property type="entry name" value="C2 domain"/>
    <property type="match status" value="1"/>
</dbReference>
<evidence type="ECO:0000256" key="5">
    <source>
        <dbReference type="ARBA" id="ARBA00022553"/>
    </source>
</evidence>
<evidence type="ECO:0000256" key="4">
    <source>
        <dbReference type="ARBA" id="ARBA00022475"/>
    </source>
</evidence>
<dbReference type="SUPFAM" id="SSF49562">
    <property type="entry name" value="C2 domain (Calcium/lipid-binding domain, CaLB)"/>
    <property type="match status" value="1"/>
</dbReference>
<dbReference type="FunFam" id="1.20.5.2440:FF:000002">
    <property type="entry name" value="rab11 family-interacting protein 2 isoform X1"/>
    <property type="match status" value="1"/>
</dbReference>
<dbReference type="SUPFAM" id="SSF144270">
    <property type="entry name" value="Eferin C-derminal domain-like"/>
    <property type="match status" value="1"/>
</dbReference>
<evidence type="ECO:0000256" key="1">
    <source>
        <dbReference type="ARBA" id="ARBA00004202"/>
    </source>
</evidence>
<comment type="subcellular location">
    <subcellularLocation>
        <location evidence="1">Cell membrane</location>
        <topology evidence="1">Peripheral membrane protein</topology>
    </subcellularLocation>
    <subcellularLocation>
        <location evidence="2">Recycling endosome membrane</location>
        <topology evidence="2">Peripheral membrane protein</topology>
    </subcellularLocation>
</comment>
<reference evidence="16 17" key="1">
    <citation type="journal article" date="2018" name="Nat. Ecol. Evol.">
        <title>Shark genomes provide insights into elasmobranch evolution and the origin of vertebrates.</title>
        <authorList>
            <person name="Hara Y"/>
            <person name="Yamaguchi K"/>
            <person name="Onimaru K"/>
            <person name="Kadota M"/>
            <person name="Koyanagi M"/>
            <person name="Keeley SD"/>
            <person name="Tatsumi K"/>
            <person name="Tanaka K"/>
            <person name="Motone F"/>
            <person name="Kageyama Y"/>
            <person name="Nozu R"/>
            <person name="Adachi N"/>
            <person name="Nishimura O"/>
            <person name="Nakagawa R"/>
            <person name="Tanegashima C"/>
            <person name="Kiyatake I"/>
            <person name="Matsumoto R"/>
            <person name="Murakumo K"/>
            <person name="Nishida K"/>
            <person name="Terakita A"/>
            <person name="Kuratani S"/>
            <person name="Sato K"/>
            <person name="Hyodo S Kuraku.S."/>
        </authorList>
    </citation>
    <scope>NUCLEOTIDE SEQUENCE [LARGE SCALE GENOMIC DNA]</scope>
</reference>
<feature type="domain" description="C2" evidence="14">
    <location>
        <begin position="1"/>
        <end position="119"/>
    </location>
</feature>
<sequence>MLAEQSQTWFPTHVQVTVMQARDLNPKSKTGTNDTYTIIQLGKEKYSTSVAEKTLCPVWKEEVSFEFPGLLLQGTPEKYILHLIVMHRSLVGLDKFLGQVAICLNELFENKSRRQKEWFKLESKPGKKSKERGAIQVSIQFMRNNMTASMFDLSMKDKTRSPFAKLKDKMKGRKNDATFCDHSSAIIPSTSANPDQEALETDLQLKSKPKRAFLLGPQRLSSAQSMSDLPGPRPSLGKIKSNTIGHVVYKPPMDSVHSSEEKDHDSLAKSPHRRSQSMDTSKVNQFDLISVTKNGTDPAKRPADPFSKQDLYIPQKAATLPRSRNPFDNSSSSWKVTDTSFETTTNYKHPEIKRETKRDKEKDKISLFARVTGKKDVKKSEKASNVKSDGTSDANPLNPFSGNFHSSCEFDSKNPFATKYNTIDMSSLTKPTNPEDTKTLVSTDRHKCQENSQHSSNAFKQHHFERYGEKNRDLRLLATGYRNLSYDELIYELVKQKELVKRKDGQIRELEDYIDNLLVRVMEETPSILRVPYEPSRKAGKLSKNN</sequence>
<dbReference type="GO" id="GO:0001891">
    <property type="term" value="C:phagocytic cup"/>
    <property type="evidence" value="ECO:0007669"/>
    <property type="project" value="TreeGrafter"/>
</dbReference>
<keyword evidence="4" id="KW-1003">Cell membrane</keyword>
<name>A0A401RVN6_CHIPU</name>
<comment type="function">
    <text evidence="10">A Rab11 effector binding preferentially phosphatidylinositol 3,4,5-trisphosphate (PtdInsP3) and phosphatidic acid (PA) and acting in the regulation of the transport of vesicles from the endosomal recycling compartment (ERC) to the plasma membrane. Involved in insulin granule exocytosis. Also involved in receptor-mediated endocytosis and membrane trafficking of recycling endosomes, probably originating from clathrin-coated vesicles. Required in a complex with MYO5B and RAB11 for the transport of NPC1L1 to the plasma membrane. Also acts as a regulator of cell polarity. Plays an essential role in phagocytosis through a mechanism involving TICAM2, RAC1 and CDC42 Rho GTPases for controlling actin-dynamics.</text>
</comment>
<feature type="compositionally biased region" description="Polar residues" evidence="13">
    <location>
        <begin position="385"/>
        <end position="398"/>
    </location>
</feature>
<evidence type="ECO:0000256" key="9">
    <source>
        <dbReference type="ARBA" id="ARBA00023136"/>
    </source>
</evidence>
<accession>A0A401RVN6</accession>
<dbReference type="InterPro" id="IPR000008">
    <property type="entry name" value="C2_dom"/>
</dbReference>
<dbReference type="AlphaFoldDB" id="A0A401RVN6"/>
<evidence type="ECO:0000256" key="6">
    <source>
        <dbReference type="ARBA" id="ARBA00022737"/>
    </source>
</evidence>
<proteinExistence type="predicted"/>
<dbReference type="GO" id="GO:0023052">
    <property type="term" value="P:signaling"/>
    <property type="evidence" value="ECO:0007669"/>
    <property type="project" value="UniProtKB-ARBA"/>
</dbReference>
<dbReference type="SMART" id="SM00239">
    <property type="entry name" value="C2"/>
    <property type="match status" value="1"/>
</dbReference>
<dbReference type="Proteomes" id="UP000287033">
    <property type="component" value="Unassembled WGS sequence"/>
</dbReference>
<evidence type="ECO:0000256" key="13">
    <source>
        <dbReference type="SAM" id="MobiDB-lite"/>
    </source>
</evidence>
<dbReference type="GO" id="GO:0007154">
    <property type="term" value="P:cell communication"/>
    <property type="evidence" value="ECO:0007669"/>
    <property type="project" value="UniProtKB-ARBA"/>
</dbReference>
<dbReference type="PROSITE" id="PS50004">
    <property type="entry name" value="C2"/>
    <property type="match status" value="1"/>
</dbReference>
<gene>
    <name evidence="16" type="ORF">chiPu_0000600</name>
</gene>
<dbReference type="InterPro" id="IPR037245">
    <property type="entry name" value="FIP-RBD_C_sf"/>
</dbReference>
<dbReference type="Pfam" id="PF00168">
    <property type="entry name" value="C2"/>
    <property type="match status" value="1"/>
</dbReference>
<evidence type="ECO:0000313" key="17">
    <source>
        <dbReference type="Proteomes" id="UP000287033"/>
    </source>
</evidence>
<dbReference type="OrthoDB" id="8956628at2759"/>
<dbReference type="FunFam" id="2.60.40.150:FF:000070">
    <property type="entry name" value="rab11 family-interacting protein 2 isoform X1"/>
    <property type="match status" value="1"/>
</dbReference>
<dbReference type="CDD" id="cd08682">
    <property type="entry name" value="C2_Rab11-FIP_classI"/>
    <property type="match status" value="1"/>
</dbReference>
<dbReference type="GO" id="GO:0045055">
    <property type="term" value="P:regulated exocytosis"/>
    <property type="evidence" value="ECO:0007669"/>
    <property type="project" value="TreeGrafter"/>
</dbReference>
<dbReference type="OMA" id="GETHQES"/>
<dbReference type="PANTHER" id="PTHR15746:SF20">
    <property type="entry name" value="RAB11 FAMILY-INTERACTING PROTEIN 2"/>
    <property type="match status" value="1"/>
</dbReference>
<dbReference type="GO" id="GO:0031267">
    <property type="term" value="F:small GTPase binding"/>
    <property type="evidence" value="ECO:0007669"/>
    <property type="project" value="InterPro"/>
</dbReference>
<keyword evidence="9" id="KW-0472">Membrane</keyword>
<feature type="region of interest" description="Disordered" evidence="13">
    <location>
        <begin position="218"/>
        <end position="334"/>
    </location>
</feature>
<dbReference type="GO" id="GO:0015031">
    <property type="term" value="P:protein transport"/>
    <property type="evidence" value="ECO:0007669"/>
    <property type="project" value="UniProtKB-KW"/>
</dbReference>
<dbReference type="PROSITE" id="PS51511">
    <property type="entry name" value="FIP_RBD"/>
    <property type="match status" value="1"/>
</dbReference>
<evidence type="ECO:0000256" key="7">
    <source>
        <dbReference type="ARBA" id="ARBA00022753"/>
    </source>
</evidence>
<dbReference type="PANTHER" id="PTHR15746">
    <property type="entry name" value="RAB11-RELATED"/>
    <property type="match status" value="1"/>
</dbReference>
<keyword evidence="6" id="KW-0677">Repeat</keyword>
<comment type="subunit">
    <text evidence="11">Homooligomerizes in a Rab11-independent manner. Forms a heterooligomeric complex with RAB11FIP4. Interacts with AP2A1, MYO5B, RAB25 and REPS1. Interacts with RAB11A and RAB11B (activated GTP-bound form). Interacts with NPC1L1. Interacts (via NPF motifs) with EHD1 and EHD3. Interacts with TICAM2; this interaction directs RAB11FIP2 to the phagosome. Interacts with RAB14 and RAB25 (GTP-bound forms).</text>
</comment>
<dbReference type="InterPro" id="IPR019018">
    <property type="entry name" value="Rab-bd_FIP-RBD"/>
</dbReference>
<keyword evidence="8" id="KW-0653">Protein transport</keyword>
<keyword evidence="5" id="KW-0597">Phosphoprotein</keyword>
<evidence type="ECO:0000256" key="2">
    <source>
        <dbReference type="ARBA" id="ARBA00004654"/>
    </source>
</evidence>
<comment type="caution">
    <text evidence="16">The sequence shown here is derived from an EMBL/GenBank/DDBJ whole genome shotgun (WGS) entry which is preliminary data.</text>
</comment>
<evidence type="ECO:0000259" key="14">
    <source>
        <dbReference type="PROSITE" id="PS50004"/>
    </source>
</evidence>
<feature type="domain" description="FIP-RBD" evidence="15">
    <location>
        <begin position="470"/>
        <end position="532"/>
    </location>
</feature>
<dbReference type="InterPro" id="IPR037789">
    <property type="entry name" value="FIP_classI"/>
</dbReference>
<evidence type="ECO:0000256" key="11">
    <source>
        <dbReference type="ARBA" id="ARBA00062390"/>
    </source>
</evidence>
<dbReference type="STRING" id="137246.A0A401RVN6"/>
<dbReference type="InterPro" id="IPR035892">
    <property type="entry name" value="C2_domain_sf"/>
</dbReference>
<protein>
    <recommendedName>
        <fullName evidence="12">Rab11 family-interacting protein 2</fullName>
    </recommendedName>
</protein>
<dbReference type="GO" id="GO:0055038">
    <property type="term" value="C:recycling endosome membrane"/>
    <property type="evidence" value="ECO:0007669"/>
    <property type="project" value="UniProtKB-SubCell"/>
</dbReference>
<evidence type="ECO:0000256" key="12">
    <source>
        <dbReference type="ARBA" id="ARBA00071491"/>
    </source>
</evidence>
<evidence type="ECO:0000256" key="3">
    <source>
        <dbReference type="ARBA" id="ARBA00022448"/>
    </source>
</evidence>
<organism evidence="16 17">
    <name type="scientific">Chiloscyllium punctatum</name>
    <name type="common">Brownbanded bambooshark</name>
    <name type="synonym">Hemiscyllium punctatum</name>
    <dbReference type="NCBI Taxonomy" id="137246"/>
    <lineage>
        <taxon>Eukaryota</taxon>
        <taxon>Metazoa</taxon>
        <taxon>Chordata</taxon>
        <taxon>Craniata</taxon>
        <taxon>Vertebrata</taxon>
        <taxon>Chondrichthyes</taxon>
        <taxon>Elasmobranchii</taxon>
        <taxon>Galeomorphii</taxon>
        <taxon>Galeoidea</taxon>
        <taxon>Orectolobiformes</taxon>
        <taxon>Hemiscylliidae</taxon>
        <taxon>Chiloscyllium</taxon>
    </lineage>
</organism>
<keyword evidence="17" id="KW-1185">Reference proteome</keyword>
<keyword evidence="3" id="KW-0813">Transport</keyword>
<evidence type="ECO:0000256" key="10">
    <source>
        <dbReference type="ARBA" id="ARBA00055128"/>
    </source>
</evidence>
<evidence type="ECO:0000256" key="8">
    <source>
        <dbReference type="ARBA" id="ARBA00022927"/>
    </source>
</evidence>
<dbReference type="Pfam" id="PF09457">
    <property type="entry name" value="RBD-FIP"/>
    <property type="match status" value="1"/>
</dbReference>
<feature type="compositionally biased region" description="Basic and acidic residues" evidence="13">
    <location>
        <begin position="257"/>
        <end position="267"/>
    </location>
</feature>
<keyword evidence="7" id="KW-0967">Endosome</keyword>